<protein>
    <submittedName>
        <fullName evidence="3">NAD(P)-dependent dehydrogenase (Short-subunit alcohol dehydrogenase family)</fullName>
    </submittedName>
</protein>
<dbReference type="SUPFAM" id="SSF51735">
    <property type="entry name" value="NAD(P)-binding Rossmann-fold domains"/>
    <property type="match status" value="1"/>
</dbReference>
<dbReference type="PRINTS" id="PR00081">
    <property type="entry name" value="GDHRDH"/>
</dbReference>
<dbReference type="PANTHER" id="PTHR43477:SF1">
    <property type="entry name" value="DIHYDROANTICAPSIN 7-DEHYDROGENASE"/>
    <property type="match status" value="1"/>
</dbReference>
<dbReference type="CDD" id="cd05233">
    <property type="entry name" value="SDR_c"/>
    <property type="match status" value="1"/>
</dbReference>
<dbReference type="AlphaFoldDB" id="A0A4Q8CZE1"/>
<evidence type="ECO:0000256" key="2">
    <source>
        <dbReference type="ARBA" id="ARBA00023002"/>
    </source>
</evidence>
<dbReference type="InterPro" id="IPR036291">
    <property type="entry name" value="NAD(P)-bd_dom_sf"/>
</dbReference>
<evidence type="ECO:0000313" key="4">
    <source>
        <dbReference type="Proteomes" id="UP000292298"/>
    </source>
</evidence>
<accession>A0A4Q8CZE1</accession>
<evidence type="ECO:0000313" key="3">
    <source>
        <dbReference type="EMBL" id="RZU98344.1"/>
    </source>
</evidence>
<dbReference type="OrthoDB" id="9814396at2"/>
<dbReference type="InterPro" id="IPR051122">
    <property type="entry name" value="SDR_DHRS6-like"/>
</dbReference>
<dbReference type="InterPro" id="IPR002347">
    <property type="entry name" value="SDR_fam"/>
</dbReference>
<name>A0A4Q8CZE1_9GAMM</name>
<dbReference type="RefSeq" id="WP_130502666.1">
    <property type="nucleotide sequence ID" value="NZ_SHLI01000001.1"/>
</dbReference>
<comment type="similarity">
    <text evidence="1">Belongs to the short-chain dehydrogenases/reductases (SDR) family.</text>
</comment>
<proteinExistence type="inferred from homology"/>
<dbReference type="GO" id="GO:0016491">
    <property type="term" value="F:oxidoreductase activity"/>
    <property type="evidence" value="ECO:0007669"/>
    <property type="project" value="UniProtKB-KW"/>
</dbReference>
<dbReference type="Pfam" id="PF13561">
    <property type="entry name" value="adh_short_C2"/>
    <property type="match status" value="1"/>
</dbReference>
<evidence type="ECO:0000256" key="1">
    <source>
        <dbReference type="ARBA" id="ARBA00006484"/>
    </source>
</evidence>
<organism evidence="3 4">
    <name type="scientific">Spiribacter vilamensis</name>
    <dbReference type="NCBI Taxonomy" id="531306"/>
    <lineage>
        <taxon>Bacteria</taxon>
        <taxon>Pseudomonadati</taxon>
        <taxon>Pseudomonadota</taxon>
        <taxon>Gammaproteobacteria</taxon>
        <taxon>Chromatiales</taxon>
        <taxon>Ectothiorhodospiraceae</taxon>
        <taxon>Spiribacter</taxon>
    </lineage>
</organism>
<sequence length="243" mass="24782">MTAPVLIMGARGGIGEALARRLAAQGHPLVLSARDPDTLQALARETGASTVACDVLDPDSIKRAVEAAQSDEGLAGLAYCVGNIVLKPLKNLTEADLIDCYRLNTVGAALAVQAAAPALQRANGSVVMFSTVAAGQGFGNHAIISAAKGGVEALCRSLATDLAPKVRVNCIAPSISQTEIAGQLLSNEKMADALAASHPMKRVGEADDSAAMAAFLLSDDAGWITGQIFPVDGGRGALRARGQ</sequence>
<dbReference type="Gene3D" id="3.40.50.720">
    <property type="entry name" value="NAD(P)-binding Rossmann-like Domain"/>
    <property type="match status" value="1"/>
</dbReference>
<comment type="caution">
    <text evidence="3">The sequence shown here is derived from an EMBL/GenBank/DDBJ whole genome shotgun (WGS) entry which is preliminary data.</text>
</comment>
<dbReference type="Proteomes" id="UP000292298">
    <property type="component" value="Unassembled WGS sequence"/>
</dbReference>
<keyword evidence="2" id="KW-0560">Oxidoreductase</keyword>
<reference evidence="3 4" key="1">
    <citation type="submission" date="2019-02" db="EMBL/GenBank/DDBJ databases">
        <title>Genomic Encyclopedia of Type Strains, Phase IV (KMG-IV): sequencing the most valuable type-strain genomes for metagenomic binning, comparative biology and taxonomic classification.</title>
        <authorList>
            <person name="Goeker M."/>
        </authorList>
    </citation>
    <scope>NUCLEOTIDE SEQUENCE [LARGE SCALE GENOMIC DNA]</scope>
    <source>
        <strain evidence="3 4">DSM 21056</strain>
    </source>
</reference>
<dbReference type="PANTHER" id="PTHR43477">
    <property type="entry name" value="DIHYDROANTICAPSIN 7-DEHYDROGENASE"/>
    <property type="match status" value="1"/>
</dbReference>
<gene>
    <name evidence="3" type="ORF">EV698_0589</name>
</gene>
<keyword evidence="4" id="KW-1185">Reference proteome</keyword>
<dbReference type="EMBL" id="SHLI01000001">
    <property type="protein sequence ID" value="RZU98344.1"/>
    <property type="molecule type" value="Genomic_DNA"/>
</dbReference>